<dbReference type="EMBL" id="FOYZ01000003">
    <property type="protein sequence ID" value="SFR68258.1"/>
    <property type="molecule type" value="Genomic_DNA"/>
</dbReference>
<dbReference type="PANTHER" id="PTHR34094:SF1">
    <property type="entry name" value="PROTEIN FAM185A"/>
    <property type="match status" value="1"/>
</dbReference>
<dbReference type="AlphaFoldDB" id="A0A1I6INF5"/>
<feature type="domain" description="DUF4097" evidence="2">
    <location>
        <begin position="245"/>
        <end position="407"/>
    </location>
</feature>
<evidence type="ECO:0000256" key="1">
    <source>
        <dbReference type="SAM" id="MobiDB-lite"/>
    </source>
</evidence>
<keyword evidence="4" id="KW-1185">Reference proteome</keyword>
<dbReference type="PANTHER" id="PTHR34094">
    <property type="match status" value="1"/>
</dbReference>
<dbReference type="InterPro" id="IPR025164">
    <property type="entry name" value="Toastrack_DUF4097"/>
</dbReference>
<protein>
    <submittedName>
        <fullName evidence="3">Putative adhesin</fullName>
    </submittedName>
</protein>
<proteinExistence type="predicted"/>
<evidence type="ECO:0000313" key="4">
    <source>
        <dbReference type="Proteomes" id="UP000199659"/>
    </source>
</evidence>
<dbReference type="Proteomes" id="UP000199659">
    <property type="component" value="Unassembled WGS sequence"/>
</dbReference>
<sequence length="578" mass="63665">MNKIEYLNALKEALKDTDDSVMEEILSDYEEHFQVGIEKGKSEEQICEELGTIDDLVEEIKGVYNTDNQEGKYKNSQQSDSKSKKFKDWHFNFNNIDSEKIGGVINNALDSAGETISKIDVIEIGHTLKSTLDQATSSINNFADSYIKNQGDGQSVNKRNAEGFKENVTKSYDDAEEPIESTQTETENKKETEIKEDIEYDDSTIDWSESEESNDEPVDSDDKSDTVNSNKANTGLNVIIDGICANVTVRKSSNNKINLSYENNGNDRQKQMYEFYSYKEGNTVYAGIRRVGKSVFLFNLILNSININVEVPEGMGNIHIKTASGNVQIVDVNSDRMIAATASGDILIDKVYATDIQIRSSSGEIKLDDLNCIQLNTRTESGDVEADNIETKFLSLKSSSGDIKCRNIVADIIDNRSFSGDFNYVNVKVSEGKIRSTSGNISISEFTMNNSDVSNVSGNIKLSQIVGDGLRAGSTSGNITLDVNVKRCHASSKSGYVKVKCQGDIILESNSISGNINVNLKNNGNGYCVNSRTTSGGLYINYNNMCQRNLKTGTYTNGNQGSELILSSVSGDIHLNDY</sequence>
<dbReference type="Pfam" id="PF13349">
    <property type="entry name" value="DUF4097"/>
    <property type="match status" value="1"/>
</dbReference>
<feature type="compositionally biased region" description="Basic and acidic residues" evidence="1">
    <location>
        <begin position="186"/>
        <end position="197"/>
    </location>
</feature>
<evidence type="ECO:0000259" key="2">
    <source>
        <dbReference type="Pfam" id="PF13349"/>
    </source>
</evidence>
<dbReference type="Pfam" id="PF22564">
    <property type="entry name" value="HAAS"/>
    <property type="match status" value="1"/>
</dbReference>
<name>A0A1I6INF5_9FIRM</name>
<organism evidence="3 4">
    <name type="scientific">Anaeromicropila populeti</name>
    <dbReference type="NCBI Taxonomy" id="37658"/>
    <lineage>
        <taxon>Bacteria</taxon>
        <taxon>Bacillati</taxon>
        <taxon>Bacillota</taxon>
        <taxon>Clostridia</taxon>
        <taxon>Lachnospirales</taxon>
        <taxon>Lachnospiraceae</taxon>
        <taxon>Anaeromicropila</taxon>
    </lineage>
</organism>
<dbReference type="STRING" id="37658.SAMN05661086_00942"/>
<dbReference type="RefSeq" id="WP_177214549.1">
    <property type="nucleotide sequence ID" value="NZ_FOYZ01000003.1"/>
</dbReference>
<gene>
    <name evidence="3" type="ORF">SAMN05661086_00942</name>
</gene>
<feature type="compositionally biased region" description="Acidic residues" evidence="1">
    <location>
        <begin position="198"/>
        <end position="219"/>
    </location>
</feature>
<reference evidence="3 4" key="1">
    <citation type="submission" date="2016-10" db="EMBL/GenBank/DDBJ databases">
        <authorList>
            <person name="de Groot N.N."/>
        </authorList>
    </citation>
    <scope>NUCLEOTIDE SEQUENCE [LARGE SCALE GENOMIC DNA]</scope>
    <source>
        <strain evidence="3 4">743A</strain>
    </source>
</reference>
<feature type="region of interest" description="Disordered" evidence="1">
    <location>
        <begin position="165"/>
        <end position="229"/>
    </location>
</feature>
<accession>A0A1I6INF5</accession>
<evidence type="ECO:0000313" key="3">
    <source>
        <dbReference type="EMBL" id="SFR68258.1"/>
    </source>
</evidence>